<feature type="active site" description="Proton donor; for dehydratase activity" evidence="7">
    <location>
        <position position="1153"/>
    </location>
</feature>
<gene>
    <name evidence="11" type="ORF">TRUGW13939_09508</name>
</gene>
<dbReference type="SMART" id="SM00826">
    <property type="entry name" value="PKS_DH"/>
    <property type="match status" value="1"/>
</dbReference>
<dbReference type="InterPro" id="IPR050091">
    <property type="entry name" value="PKS_NRPS_Biosynth_Enz"/>
</dbReference>
<name>A0A7H8R7I5_TALRU</name>
<dbReference type="Pfam" id="PF14765">
    <property type="entry name" value="PS-DH"/>
    <property type="match status" value="1"/>
</dbReference>
<dbReference type="InterPro" id="IPR001227">
    <property type="entry name" value="Ac_transferase_dom_sf"/>
</dbReference>
<dbReference type="Gene3D" id="3.40.50.150">
    <property type="entry name" value="Vaccinia Virus protein VP39"/>
    <property type="match status" value="1"/>
</dbReference>
<dbReference type="InterPro" id="IPR020806">
    <property type="entry name" value="PKS_PP-bd"/>
</dbReference>
<dbReference type="SUPFAM" id="SSF47336">
    <property type="entry name" value="ACP-like"/>
    <property type="match status" value="1"/>
</dbReference>
<keyword evidence="5" id="KW-0511">Multifunctional enzyme</keyword>
<dbReference type="InterPro" id="IPR020807">
    <property type="entry name" value="PKS_DH"/>
</dbReference>
<dbReference type="InterPro" id="IPR014043">
    <property type="entry name" value="Acyl_transferase_dom"/>
</dbReference>
<dbReference type="CDD" id="cd00833">
    <property type="entry name" value="PKS"/>
    <property type="match status" value="1"/>
</dbReference>
<accession>A0A7H8R7I5</accession>
<dbReference type="InterPro" id="IPR013968">
    <property type="entry name" value="PKS_KR"/>
</dbReference>
<dbReference type="PANTHER" id="PTHR43775">
    <property type="entry name" value="FATTY ACID SYNTHASE"/>
    <property type="match status" value="1"/>
</dbReference>
<keyword evidence="1" id="KW-0596">Phosphopantetheine</keyword>
<dbReference type="Pfam" id="PF21089">
    <property type="entry name" value="PKS_DH_N"/>
    <property type="match status" value="1"/>
</dbReference>
<dbReference type="InterPro" id="IPR036291">
    <property type="entry name" value="NAD(P)-bd_dom_sf"/>
</dbReference>
<feature type="non-terminal residue" evidence="11">
    <location>
        <position position="1"/>
    </location>
</feature>
<dbReference type="SUPFAM" id="SSF55048">
    <property type="entry name" value="Probable ACP-binding domain of malonyl-CoA ACP transacylase"/>
    <property type="match status" value="1"/>
</dbReference>
<dbReference type="CDD" id="cd02440">
    <property type="entry name" value="AdoMet_MTases"/>
    <property type="match status" value="1"/>
</dbReference>
<dbReference type="Pfam" id="PF23297">
    <property type="entry name" value="ACP_SdgA_C"/>
    <property type="match status" value="1"/>
</dbReference>
<keyword evidence="3" id="KW-0808">Transferase</keyword>
<dbReference type="InterPro" id="IPR036736">
    <property type="entry name" value="ACP-like_sf"/>
</dbReference>
<evidence type="ECO:0000313" key="12">
    <source>
        <dbReference type="Proteomes" id="UP000509510"/>
    </source>
</evidence>
<dbReference type="SMART" id="SM00825">
    <property type="entry name" value="PKS_KS"/>
    <property type="match status" value="1"/>
</dbReference>
<keyword evidence="4" id="KW-0560">Oxidoreductase</keyword>
<dbReference type="PROSITE" id="PS50075">
    <property type="entry name" value="CARRIER"/>
    <property type="match status" value="1"/>
</dbReference>
<evidence type="ECO:0000259" key="8">
    <source>
        <dbReference type="PROSITE" id="PS50075"/>
    </source>
</evidence>
<feature type="domain" description="Carrier" evidence="8">
    <location>
        <begin position="2444"/>
        <end position="2521"/>
    </location>
</feature>
<dbReference type="InterPro" id="IPR056501">
    <property type="entry name" value="NAD-bd_HRPKS_sdrA"/>
</dbReference>
<dbReference type="InterPro" id="IPR013217">
    <property type="entry name" value="Methyltransf_12"/>
</dbReference>
<dbReference type="GO" id="GO:0031177">
    <property type="term" value="F:phosphopantetheine binding"/>
    <property type="evidence" value="ECO:0007669"/>
    <property type="project" value="InterPro"/>
</dbReference>
<evidence type="ECO:0000256" key="6">
    <source>
        <dbReference type="ARBA" id="ARBA00023315"/>
    </source>
</evidence>
<dbReference type="SMART" id="SM00829">
    <property type="entry name" value="PKS_ER"/>
    <property type="match status" value="1"/>
</dbReference>
<dbReference type="CDD" id="cd05195">
    <property type="entry name" value="enoyl_red"/>
    <property type="match status" value="1"/>
</dbReference>
<dbReference type="Pfam" id="PF08659">
    <property type="entry name" value="KR"/>
    <property type="match status" value="1"/>
</dbReference>
<dbReference type="InterPro" id="IPR020841">
    <property type="entry name" value="PKS_Beta-ketoAc_synthase_dom"/>
</dbReference>
<sequence length="2524" mass="274981">ETTRPAGKPVVEPNRHIENADNTATPVPIAVVGMACRFAGNVTSPSELWKLCADGHDGWSPIPKERFDVKTLYHTDSVKPGRNHAVGGYFMSEDVSSFDAAFFNFSADVANAMDPQIRLLLEIVYEATEDAGIPLETLAGTNTSVFSGCYGKDYHDLQSRDPEAMPASFLTGNGTAMISNRISHFYDLQGASMSIDTGCSSGLACLHQGCQTIRTGESNVSIVGASSTILNPDLFVAMSTLGMVGANGRCYAWDARAEGYGRGEGVAALVLKGLDAALQDGDHVHAVIKATGLNQDGKTQSITSPSVDAQVKLINGCYRYAGLDPADTGYVEAHMTGTQVGDLAEAKALAQTFGAASQMAASNSDPVLVGSVKTNIGHTEPVSGLAAIIKTALAMKNRQVPANLNYETSNPKIKLEDWNLRVPTNLMAWPINKPLRASINNFGYGGANAHVILEAAPPGCASANGTGQNMQYKKRDEEVSRVFIVSARDTNTTQTMAKNLAAHIRDCINRGDELSPGDLAYTLAERRSRLGCISLVKSRTLVQLAGQLESPLLKFSQTSNKKPRLGFVFNGQGAQWHAMGRELLDTYPIFGSAAREADSVLRSYGADWSLQEELLRDAQSTRVSEISISQPITVALQLCLVKLLQSWNIHPSAVVSHSSGEIAAAFTVGALSFSEALGIAYYRGELSRKYKKLLTKEGGMLAAGISASEAQRYITNTSAGGQVVVACVNSPKSVTLSGDIDDLNEVAMKLELDGVFSRKLKVPMAYHSHHMLPMSEEYVEMLRQILPANRSWMDGIQFASPVTGTIVDSPGFLTPEHWARNLTSPVLFSDAFKAINESVDMVLEIGPHSTLSGPIRQILKGKTIPYVSCLKRTVDAVETMQDVACDLLHTGYPVLVGAVNAAGSPQHQKFVPGLPLYPWNHTSSYWVESRVNRDIRQKRFPPHELLGLPISGASPQAAEWRNFLRLSDVPWLVDHQVDSQVVLPGAAYISMAVEAARLIITEDSAKTPHGYGLRYIDFLSALTVPESSVIEIRLRLKEIDSAGWYDFEVCSIGQSDDVWVENCRGQISVLEDLGGQTNCLLGPDSFFDNGEKGRDVDISRLLARTSNMGINYGPAFRNLIAGRTAANRSITDLRIADVASDSHSYLVHPTTLDCIIQSTYISLPDSSDQGSMVLPRSIQSVFISSQILGKTGDKLQVLSELQKVQKKGFTSEVGVGHAGVENASVTHLRIEKLFCQAVPRGVESVDGDKEPEISQCKSLWELDVLHNVPKAIKDSMRINLTDDEVAFEKQMLRASYYYICDALSQIEKESQENWEWHHKIMFRWMVTVVELGKKGAFGVGSTKWSRASRGMKQVVFDELARGDASCQLTARVGAKLTDILRGRITPLELMMEGDLLNRYYMDLPKLKSRSYKHVARMVELFAVKHPGAQVLEIGGGTGGATQVILEGFGARTSGAGTLLGHYTFTDVSSGFFEAARQKFAAWDGLIDFQKLDIETNPIEQSDVFTSGKFDLIVASMVLHATKSLDRTMRNVRKLLKPGGKLLLVETTQDKLDMQLIFGTLPGWWLSEEPTRTMSPNVDRETWNEVLRRTGFTGVDFEIGDCEQRQFQCSSVILSTATRTPTLPPTVTVVYTVPVPEAWNRQLVDRSLEKSGTAINYKIWDDVQPENKVYIFTGDMTAPFLDNIDKTSYEKLQQLIARSRGILWLSSGGSVDEQAPLYAQTYGLLRTLRQEDTTKPLIHLDFEQTNGGPWTGDKIDHIIHVLTHAMAEDHVNSDWEYAIKDSMLHVPRFFPGNLKVPEPILEQQPFYQRGQTLVWEPSDKIFIKNGQVKSNIPSDMLEIEVKAFDVDLRTVPNDGEEIAAYHLGGVVTRVGADAEASGFHVGDRVGGLTKGRFTNIAQTHMTSVVKVPGMSFVEAASIPVAYAAAYHALIIVAKLRQGESVLVHPGMSDVGQAAIVIAQNIGADVFATFDKETERSILKDKYHVVSHRIFSTQDVSNTISFNTQSKRNGMNVILTSPASRSNNSLGNFLTRFGRFIQTGGIGAKQGRRPLSQEILESSATYANVDIMELAEYDGRAFQEAIVAGVEIWNKMGRGMSTSLPFVQYPVSQLDEAVRQQGQKGNTAKVLVVIQQEDVVNVTSSLKPLSFDAKDATYLIVGGLGGIGRAIASWMMDNGARNLLIVSRNAEKHPDAAILLRRAKNESRNLQIHNCDVSSEESLVALLEDVGDSLPPIRGVVDAAMVLEDSVFESMTFDQWKRAVLPKVAGTTNLDRHLSPNLSFFVLLSSLTGVAGHVSQANYSAGNTFQDAFARHRAAKGQFTISIDLSAVSGVGYIAAADNDAAKARIDALGSTSIPIESVLTLLDKALSRGEVTPGEAQVVVGLQPWRELADDSIVRRDKRFGTLRSSGQQRNMSALGAGNLETEILSPTAMLVQALGNATKGEDGLANGEVARAIAARLATIFNINDETIDLNQALAIHGVDSLVAVELRNWLAATSRAKLSIFEILHASSLHEIASLTLARAELS</sequence>
<dbReference type="InterPro" id="IPR016035">
    <property type="entry name" value="Acyl_Trfase/lysoPLipase"/>
</dbReference>
<dbReference type="Gene3D" id="3.40.50.720">
    <property type="entry name" value="NAD(P)-binding Rossmann-like Domain"/>
    <property type="match status" value="2"/>
</dbReference>
<dbReference type="Proteomes" id="UP000509510">
    <property type="component" value="Chromosome V"/>
</dbReference>
<evidence type="ECO:0000256" key="3">
    <source>
        <dbReference type="ARBA" id="ARBA00022679"/>
    </source>
</evidence>
<dbReference type="Pfam" id="PF00109">
    <property type="entry name" value="ketoacyl-synt"/>
    <property type="match status" value="1"/>
</dbReference>
<dbReference type="InterPro" id="IPR049552">
    <property type="entry name" value="PKS_DH_N"/>
</dbReference>
<dbReference type="InterPro" id="IPR049551">
    <property type="entry name" value="PKS_DH_C"/>
</dbReference>
<dbReference type="Gene3D" id="3.40.47.10">
    <property type="match status" value="1"/>
</dbReference>
<dbReference type="Pfam" id="PF16197">
    <property type="entry name" value="KAsynt_C_assoc"/>
    <property type="match status" value="1"/>
</dbReference>
<organism evidence="11 12">
    <name type="scientific">Talaromyces rugulosus</name>
    <name type="common">Penicillium rugulosum</name>
    <dbReference type="NCBI Taxonomy" id="121627"/>
    <lineage>
        <taxon>Eukaryota</taxon>
        <taxon>Fungi</taxon>
        <taxon>Dikarya</taxon>
        <taxon>Ascomycota</taxon>
        <taxon>Pezizomycotina</taxon>
        <taxon>Eurotiomycetes</taxon>
        <taxon>Eurotiomycetidae</taxon>
        <taxon>Eurotiales</taxon>
        <taxon>Trichocomaceae</taxon>
        <taxon>Talaromyces</taxon>
        <taxon>Talaromyces sect. Islandici</taxon>
    </lineage>
</organism>
<dbReference type="Gene3D" id="3.40.366.10">
    <property type="entry name" value="Malonyl-Coenzyme A Acyl Carrier Protein, domain 2"/>
    <property type="match status" value="1"/>
</dbReference>
<dbReference type="GO" id="GO:0016491">
    <property type="term" value="F:oxidoreductase activity"/>
    <property type="evidence" value="ECO:0007669"/>
    <property type="project" value="UniProtKB-KW"/>
</dbReference>
<proteinExistence type="predicted"/>
<feature type="region of interest" description="N-terminal hotdog fold" evidence="7">
    <location>
        <begin position="943"/>
        <end position="1074"/>
    </location>
</feature>
<dbReference type="GO" id="GO:0006633">
    <property type="term" value="P:fatty acid biosynthetic process"/>
    <property type="evidence" value="ECO:0007669"/>
    <property type="project" value="TreeGrafter"/>
</dbReference>
<dbReference type="GO" id="GO:0044550">
    <property type="term" value="P:secondary metabolite biosynthetic process"/>
    <property type="evidence" value="ECO:0007669"/>
    <property type="project" value="TreeGrafter"/>
</dbReference>
<dbReference type="Gene3D" id="3.10.129.110">
    <property type="entry name" value="Polyketide synthase dehydratase"/>
    <property type="match status" value="1"/>
</dbReference>
<dbReference type="GeneID" id="55996991"/>
<evidence type="ECO:0000256" key="4">
    <source>
        <dbReference type="ARBA" id="ARBA00023002"/>
    </source>
</evidence>
<dbReference type="InterPro" id="IPR057326">
    <property type="entry name" value="KR_dom"/>
</dbReference>
<evidence type="ECO:0000256" key="5">
    <source>
        <dbReference type="ARBA" id="ARBA00023268"/>
    </source>
</evidence>
<reference evidence="12" key="1">
    <citation type="submission" date="2020-06" db="EMBL/GenBank/DDBJ databases">
        <title>A chromosome-scale genome assembly of Talaromyces rugulosus W13939.</title>
        <authorList>
            <person name="Wang B."/>
            <person name="Guo L."/>
            <person name="Ye K."/>
            <person name="Wang L."/>
        </authorList>
    </citation>
    <scope>NUCLEOTIDE SEQUENCE [LARGE SCALE GENOMIC DNA]</scope>
    <source>
        <strain evidence="12">W13939</strain>
    </source>
</reference>
<protein>
    <submittedName>
        <fullName evidence="11">Uncharacterized protein</fullName>
    </submittedName>
</protein>
<feature type="active site" description="Proton acceptor; for dehydratase activity" evidence="7">
    <location>
        <position position="975"/>
    </location>
</feature>
<dbReference type="PROSITE" id="PS52019">
    <property type="entry name" value="PKS_MFAS_DH"/>
    <property type="match status" value="1"/>
</dbReference>
<dbReference type="InterPro" id="IPR032821">
    <property type="entry name" value="PKS_assoc"/>
</dbReference>
<dbReference type="Gene3D" id="3.90.180.10">
    <property type="entry name" value="Medium-chain alcohol dehydrogenases, catalytic domain"/>
    <property type="match status" value="1"/>
</dbReference>
<dbReference type="InterPro" id="IPR014030">
    <property type="entry name" value="Ketoacyl_synth_N"/>
</dbReference>
<dbReference type="PANTHER" id="PTHR43775:SF29">
    <property type="entry name" value="ASPERFURANONE POLYKETIDE SYNTHASE AFOG-RELATED"/>
    <property type="match status" value="1"/>
</dbReference>
<evidence type="ECO:0000256" key="7">
    <source>
        <dbReference type="PROSITE-ProRule" id="PRU01363"/>
    </source>
</evidence>
<dbReference type="InterPro" id="IPR042104">
    <property type="entry name" value="PKS_dehydratase_sf"/>
</dbReference>
<dbReference type="Pfam" id="PF08242">
    <property type="entry name" value="Methyltransf_12"/>
    <property type="match status" value="1"/>
</dbReference>
<evidence type="ECO:0000256" key="1">
    <source>
        <dbReference type="ARBA" id="ARBA00022450"/>
    </source>
</evidence>
<evidence type="ECO:0000256" key="2">
    <source>
        <dbReference type="ARBA" id="ARBA00022553"/>
    </source>
</evidence>
<dbReference type="KEGG" id="trg:TRUGW13939_09508"/>
<dbReference type="OrthoDB" id="329835at2759"/>
<dbReference type="SUPFAM" id="SSF53901">
    <property type="entry name" value="Thiolase-like"/>
    <property type="match status" value="1"/>
</dbReference>
<evidence type="ECO:0000313" key="11">
    <source>
        <dbReference type="EMBL" id="QKX62349.1"/>
    </source>
</evidence>
<dbReference type="Pfam" id="PF00698">
    <property type="entry name" value="Acyl_transf_1"/>
    <property type="match status" value="1"/>
</dbReference>
<dbReference type="InterPro" id="IPR009081">
    <property type="entry name" value="PP-bd_ACP"/>
</dbReference>
<dbReference type="InterPro" id="IPR020843">
    <property type="entry name" value="ER"/>
</dbReference>
<dbReference type="SMART" id="SM00823">
    <property type="entry name" value="PKS_PP"/>
    <property type="match status" value="1"/>
</dbReference>
<feature type="domain" description="PKS/mFAS DH" evidence="10">
    <location>
        <begin position="943"/>
        <end position="1244"/>
    </location>
</feature>
<keyword evidence="2" id="KW-0597">Phosphoprotein</keyword>
<feature type="region of interest" description="C-terminal hotdog fold" evidence="7">
    <location>
        <begin position="1091"/>
        <end position="1244"/>
    </location>
</feature>
<keyword evidence="12" id="KW-1185">Reference proteome</keyword>
<dbReference type="InterPro" id="IPR016036">
    <property type="entry name" value="Malonyl_transacylase_ACP-bd"/>
</dbReference>
<dbReference type="InterPro" id="IPR016039">
    <property type="entry name" value="Thiolase-like"/>
</dbReference>
<dbReference type="RefSeq" id="XP_035348523.1">
    <property type="nucleotide sequence ID" value="XM_035492630.1"/>
</dbReference>
<evidence type="ECO:0000259" key="10">
    <source>
        <dbReference type="PROSITE" id="PS52019"/>
    </source>
</evidence>
<dbReference type="InterPro" id="IPR014031">
    <property type="entry name" value="Ketoacyl_synth_C"/>
</dbReference>
<dbReference type="InterPro" id="IPR049900">
    <property type="entry name" value="PKS_mFAS_DH"/>
</dbReference>
<feature type="domain" description="Ketosynthase family 3 (KS3)" evidence="9">
    <location>
        <begin position="26"/>
        <end position="455"/>
    </location>
</feature>
<dbReference type="EMBL" id="CP055902">
    <property type="protein sequence ID" value="QKX62349.1"/>
    <property type="molecule type" value="Genomic_DNA"/>
</dbReference>
<dbReference type="Pfam" id="PF23114">
    <property type="entry name" value="NAD-bd_HRPKS_sdrA"/>
    <property type="match status" value="1"/>
</dbReference>
<dbReference type="GO" id="GO:0004312">
    <property type="term" value="F:fatty acid synthase activity"/>
    <property type="evidence" value="ECO:0007669"/>
    <property type="project" value="TreeGrafter"/>
</dbReference>
<dbReference type="SUPFAM" id="SSF52151">
    <property type="entry name" value="FabD/lysophospholipase-like"/>
    <property type="match status" value="1"/>
</dbReference>
<keyword evidence="6" id="KW-0012">Acyltransferase</keyword>
<dbReference type="InterPro" id="IPR029063">
    <property type="entry name" value="SAM-dependent_MTases_sf"/>
</dbReference>
<dbReference type="SMART" id="SM00827">
    <property type="entry name" value="PKS_AT"/>
    <property type="match status" value="1"/>
</dbReference>
<evidence type="ECO:0000259" key="9">
    <source>
        <dbReference type="PROSITE" id="PS52004"/>
    </source>
</evidence>
<dbReference type="SUPFAM" id="SSF53335">
    <property type="entry name" value="S-adenosyl-L-methionine-dependent methyltransferases"/>
    <property type="match status" value="1"/>
</dbReference>
<dbReference type="Pfam" id="PF02801">
    <property type="entry name" value="Ketoacyl-synt_C"/>
    <property type="match status" value="1"/>
</dbReference>
<dbReference type="SMART" id="SM00822">
    <property type="entry name" value="PKS_KR"/>
    <property type="match status" value="1"/>
</dbReference>
<dbReference type="Gene3D" id="1.10.1200.10">
    <property type="entry name" value="ACP-like"/>
    <property type="match status" value="1"/>
</dbReference>
<dbReference type="PROSITE" id="PS52004">
    <property type="entry name" value="KS3_2"/>
    <property type="match status" value="1"/>
</dbReference>
<dbReference type="SUPFAM" id="SSF51735">
    <property type="entry name" value="NAD(P)-binding Rossmann-fold domains"/>
    <property type="match status" value="2"/>
</dbReference>
<dbReference type="FunFam" id="3.40.366.10:FF:000002">
    <property type="entry name" value="Probable polyketide synthase 2"/>
    <property type="match status" value="1"/>
</dbReference>